<keyword evidence="9" id="KW-1185">Reference proteome</keyword>
<dbReference type="RefSeq" id="WP_093282952.1">
    <property type="nucleotide sequence ID" value="NZ_FOFS01000003.1"/>
</dbReference>
<evidence type="ECO:0000256" key="5">
    <source>
        <dbReference type="ARBA" id="ARBA00023136"/>
    </source>
</evidence>
<dbReference type="OrthoDB" id="8988363at2"/>
<proteinExistence type="inferred from homology"/>
<evidence type="ECO:0000256" key="2">
    <source>
        <dbReference type="ARBA" id="ARBA00007783"/>
    </source>
</evidence>
<evidence type="ECO:0000313" key="9">
    <source>
        <dbReference type="Proteomes" id="UP000199233"/>
    </source>
</evidence>
<evidence type="ECO:0000256" key="6">
    <source>
        <dbReference type="RuleBase" id="RU361157"/>
    </source>
</evidence>
<evidence type="ECO:0000313" key="8">
    <source>
        <dbReference type="EMBL" id="SEQ05398.1"/>
    </source>
</evidence>
<dbReference type="Proteomes" id="UP000199233">
    <property type="component" value="Unassembled WGS sequence"/>
</dbReference>
<accession>A0A1H9CXX9</accession>
<keyword evidence="6" id="KW-0813">Transport</keyword>
<feature type="transmembrane region" description="Helical" evidence="6">
    <location>
        <begin position="221"/>
        <end position="245"/>
    </location>
</feature>
<dbReference type="InterPro" id="IPR052902">
    <property type="entry name" value="ABC-2_transporter"/>
</dbReference>
<dbReference type="AlphaFoldDB" id="A0A1H9CXX9"/>
<evidence type="ECO:0000256" key="3">
    <source>
        <dbReference type="ARBA" id="ARBA00022692"/>
    </source>
</evidence>
<dbReference type="PRINTS" id="PR00164">
    <property type="entry name" value="ABC2TRNSPORT"/>
</dbReference>
<dbReference type="InterPro" id="IPR047817">
    <property type="entry name" value="ABC2_TM_bact-type"/>
</dbReference>
<feature type="domain" description="ABC transmembrane type-2" evidence="7">
    <location>
        <begin position="110"/>
        <end position="335"/>
    </location>
</feature>
<gene>
    <name evidence="8" type="ORF">SAMN04488038_103204</name>
</gene>
<feature type="transmembrane region" description="Helical" evidence="6">
    <location>
        <begin position="187"/>
        <end position="209"/>
    </location>
</feature>
<comment type="subcellular location">
    <subcellularLocation>
        <location evidence="6">Cell inner membrane</location>
        <topology evidence="6">Multi-pass membrane protein</topology>
    </subcellularLocation>
    <subcellularLocation>
        <location evidence="1">Membrane</location>
        <topology evidence="1">Multi-pass membrane protein</topology>
    </subcellularLocation>
</comment>
<evidence type="ECO:0000256" key="1">
    <source>
        <dbReference type="ARBA" id="ARBA00004141"/>
    </source>
</evidence>
<reference evidence="8 9" key="1">
    <citation type="submission" date="2016-10" db="EMBL/GenBank/DDBJ databases">
        <authorList>
            <person name="de Groot N.N."/>
        </authorList>
    </citation>
    <scope>NUCLEOTIDE SEQUENCE [LARGE SCALE GENOMIC DNA]</scope>
    <source>
        <strain evidence="8 9">DSM 25927</strain>
    </source>
</reference>
<sequence length="337" mass="36367">MIKRFWAMTKARLLEVARDRTAMFWQMLFVPALIAGVAIVMSGAPQPLFTVGVLGDAPLTKATHPFLGAEATRFYHEQDQTAGLNKLRRQSTDLLLDPRSSPARYWINTDSTKGRILQSLLVQADPGAQRQEVAGEPIRYADWLVPGMVGVNIMFSSLLGIGYVIVRYRKTGYLKRLNGTPLRAVEFVGAQLAACLILTVLISAGIYALCKVALHLSMAGSYLNLLLVVVVGAAAMIAMSLPVAARIASEEVAAGILNLLAWPMLLLSGVFFSLDAAPESVRALGQLFPLTHMLSAARAVIIDGAGFTDLLQPLAVMLAMTALFLAVGAGLFRWSQE</sequence>
<keyword evidence="4 6" id="KW-1133">Transmembrane helix</keyword>
<keyword evidence="3 6" id="KW-0812">Transmembrane</keyword>
<feature type="transmembrane region" description="Helical" evidence="6">
    <location>
        <begin position="314"/>
        <end position="334"/>
    </location>
</feature>
<evidence type="ECO:0000259" key="7">
    <source>
        <dbReference type="PROSITE" id="PS51012"/>
    </source>
</evidence>
<keyword evidence="6" id="KW-1003">Cell membrane</keyword>
<dbReference type="PANTHER" id="PTHR43027:SF2">
    <property type="entry name" value="TRANSPORT PERMEASE PROTEIN"/>
    <property type="match status" value="1"/>
</dbReference>
<dbReference type="STRING" id="489703.SAMN04488038_103204"/>
<dbReference type="InterPro" id="IPR013525">
    <property type="entry name" value="ABC2_TM"/>
</dbReference>
<keyword evidence="5 6" id="KW-0472">Membrane</keyword>
<protein>
    <recommendedName>
        <fullName evidence="6">Transport permease protein</fullName>
    </recommendedName>
</protein>
<dbReference type="GO" id="GO:0140359">
    <property type="term" value="F:ABC-type transporter activity"/>
    <property type="evidence" value="ECO:0007669"/>
    <property type="project" value="InterPro"/>
</dbReference>
<feature type="transmembrane region" description="Helical" evidence="6">
    <location>
        <begin position="143"/>
        <end position="166"/>
    </location>
</feature>
<organism evidence="8 9">
    <name type="scientific">Solimonas aquatica</name>
    <dbReference type="NCBI Taxonomy" id="489703"/>
    <lineage>
        <taxon>Bacteria</taxon>
        <taxon>Pseudomonadati</taxon>
        <taxon>Pseudomonadota</taxon>
        <taxon>Gammaproteobacteria</taxon>
        <taxon>Nevskiales</taxon>
        <taxon>Nevskiaceae</taxon>
        <taxon>Solimonas</taxon>
    </lineage>
</organism>
<evidence type="ECO:0000256" key="4">
    <source>
        <dbReference type="ARBA" id="ARBA00022989"/>
    </source>
</evidence>
<dbReference type="PANTHER" id="PTHR43027">
    <property type="entry name" value="DOXORUBICIN RESISTANCE ABC TRANSPORTER PERMEASE PROTEIN DRRC-RELATED"/>
    <property type="match status" value="1"/>
</dbReference>
<feature type="transmembrane region" description="Helical" evidence="6">
    <location>
        <begin position="252"/>
        <end position="274"/>
    </location>
</feature>
<feature type="transmembrane region" description="Helical" evidence="6">
    <location>
        <begin position="21"/>
        <end position="44"/>
    </location>
</feature>
<dbReference type="PROSITE" id="PS51012">
    <property type="entry name" value="ABC_TM2"/>
    <property type="match status" value="1"/>
</dbReference>
<dbReference type="InterPro" id="IPR000412">
    <property type="entry name" value="ABC_2_transport"/>
</dbReference>
<dbReference type="EMBL" id="FOFS01000003">
    <property type="protein sequence ID" value="SEQ05398.1"/>
    <property type="molecule type" value="Genomic_DNA"/>
</dbReference>
<dbReference type="GO" id="GO:0043190">
    <property type="term" value="C:ATP-binding cassette (ABC) transporter complex"/>
    <property type="evidence" value="ECO:0007669"/>
    <property type="project" value="InterPro"/>
</dbReference>
<name>A0A1H9CXX9_9GAMM</name>
<comment type="similarity">
    <text evidence="2 6">Belongs to the ABC-2 integral membrane protein family.</text>
</comment>
<dbReference type="Pfam" id="PF01061">
    <property type="entry name" value="ABC2_membrane"/>
    <property type="match status" value="1"/>
</dbReference>